<organism evidence="1 2">
    <name type="scientific">Streptomyces venetus</name>
    <dbReference type="NCBI Taxonomy" id="1701086"/>
    <lineage>
        <taxon>Bacteria</taxon>
        <taxon>Bacillati</taxon>
        <taxon>Actinomycetota</taxon>
        <taxon>Actinomycetes</taxon>
        <taxon>Kitasatosporales</taxon>
        <taxon>Streptomycetaceae</taxon>
        <taxon>Streptomyces</taxon>
    </lineage>
</organism>
<comment type="caution">
    <text evidence="1">The sequence shown here is derived from an EMBL/GenBank/DDBJ whole genome shotgun (WGS) entry which is preliminary data.</text>
</comment>
<sequence>MSVALVSVLATLPQPVGHTVAAADRAATGAAPAGTAATPTVAPTSARVAHAVLIRTIIAPEARMLLVWGETVGWTERLR</sequence>
<name>A0ABP8H8S9_9ACTN</name>
<dbReference type="EMBL" id="BAABET010000013">
    <property type="protein sequence ID" value="GAA4335955.1"/>
    <property type="molecule type" value="Genomic_DNA"/>
</dbReference>
<accession>A0ABP8H8S9</accession>
<dbReference type="Proteomes" id="UP001501115">
    <property type="component" value="Unassembled WGS sequence"/>
</dbReference>
<reference evidence="2" key="1">
    <citation type="journal article" date="2019" name="Int. J. Syst. Evol. Microbiol.">
        <title>The Global Catalogue of Microorganisms (GCM) 10K type strain sequencing project: providing services to taxonomists for standard genome sequencing and annotation.</title>
        <authorList>
            <consortium name="The Broad Institute Genomics Platform"/>
            <consortium name="The Broad Institute Genome Sequencing Center for Infectious Disease"/>
            <person name="Wu L."/>
            <person name="Ma J."/>
        </authorList>
    </citation>
    <scope>NUCLEOTIDE SEQUENCE [LARGE SCALE GENOMIC DNA]</scope>
    <source>
        <strain evidence="2">JCM 31290</strain>
    </source>
</reference>
<protein>
    <submittedName>
        <fullName evidence="1">Uncharacterized protein</fullName>
    </submittedName>
</protein>
<proteinExistence type="predicted"/>
<keyword evidence="2" id="KW-1185">Reference proteome</keyword>
<evidence type="ECO:0000313" key="2">
    <source>
        <dbReference type="Proteomes" id="UP001501115"/>
    </source>
</evidence>
<gene>
    <name evidence="1" type="ORF">GCM10023086_68910</name>
</gene>
<evidence type="ECO:0000313" key="1">
    <source>
        <dbReference type="EMBL" id="GAA4335955.1"/>
    </source>
</evidence>